<dbReference type="STRING" id="429701.A0A2G9IBA1"/>
<comment type="caution">
    <text evidence="1">The sequence shown here is derived from an EMBL/GenBank/DDBJ whole genome shotgun (WGS) entry which is preliminary data.</text>
</comment>
<evidence type="ECO:0008006" key="3">
    <source>
        <dbReference type="Google" id="ProtNLM"/>
    </source>
</evidence>
<organism evidence="1 2">
    <name type="scientific">Handroanthus impetiginosus</name>
    <dbReference type="NCBI Taxonomy" id="429701"/>
    <lineage>
        <taxon>Eukaryota</taxon>
        <taxon>Viridiplantae</taxon>
        <taxon>Streptophyta</taxon>
        <taxon>Embryophyta</taxon>
        <taxon>Tracheophyta</taxon>
        <taxon>Spermatophyta</taxon>
        <taxon>Magnoliopsida</taxon>
        <taxon>eudicotyledons</taxon>
        <taxon>Gunneridae</taxon>
        <taxon>Pentapetalae</taxon>
        <taxon>asterids</taxon>
        <taxon>lamiids</taxon>
        <taxon>Lamiales</taxon>
        <taxon>Bignoniaceae</taxon>
        <taxon>Crescentiina</taxon>
        <taxon>Tabebuia alliance</taxon>
        <taxon>Handroanthus</taxon>
    </lineage>
</organism>
<evidence type="ECO:0000313" key="1">
    <source>
        <dbReference type="EMBL" id="PIN26950.1"/>
    </source>
</evidence>
<reference evidence="2" key="1">
    <citation type="journal article" date="2018" name="Gigascience">
        <title>Genome assembly of the Pink Ipe (Handroanthus impetiginosus, Bignoniaceae), a highly valued, ecologically keystone Neotropical timber forest tree.</title>
        <authorList>
            <person name="Silva-Junior O.B."/>
            <person name="Grattapaglia D."/>
            <person name="Novaes E."/>
            <person name="Collevatti R.G."/>
        </authorList>
    </citation>
    <scope>NUCLEOTIDE SEQUENCE [LARGE SCALE GENOMIC DNA]</scope>
    <source>
        <strain evidence="2">cv. UFG-1</strain>
    </source>
</reference>
<dbReference type="OrthoDB" id="685187at2759"/>
<proteinExistence type="predicted"/>
<gene>
    <name evidence="1" type="ORF">CDL12_00307</name>
</gene>
<dbReference type="Proteomes" id="UP000231279">
    <property type="component" value="Unassembled WGS sequence"/>
</dbReference>
<dbReference type="AlphaFoldDB" id="A0A2G9IBA1"/>
<protein>
    <recommendedName>
        <fullName evidence="3">WEB family protein</fullName>
    </recommendedName>
</protein>
<keyword evidence="2" id="KW-1185">Reference proteome</keyword>
<accession>A0A2G9IBA1</accession>
<dbReference type="EMBL" id="NKXS01000028">
    <property type="protein sequence ID" value="PIN26950.1"/>
    <property type="molecule type" value="Genomic_DNA"/>
</dbReference>
<sequence>MEQVQSLDQAAIVDHHSNVDTSRPFRSVKEAVAILGERFLTGETYFPKPFSFPEKETPFFSPQRVDTESSWECLSRSPSSQASSYSHDIALVETVKKLEVELNETKAELKLLKERESENEVALALLNAELHENMSKLALAEAAAIAKTTTTTSRSILIQDHGDTDCGGITKEEDEKGDLLAGMERGPSSRVAQILSFGEKGSLSFDRKNERKGMKKKTIIPLVGDLFSKKKGSPTTLDNPLFGSI</sequence>
<evidence type="ECO:0000313" key="2">
    <source>
        <dbReference type="Proteomes" id="UP000231279"/>
    </source>
</evidence>
<name>A0A2G9IBA1_9LAMI</name>